<name>A0AAJ1AL59_9BACT</name>
<proteinExistence type="predicted"/>
<evidence type="ECO:0000256" key="3">
    <source>
        <dbReference type="ARBA" id="ARBA00022801"/>
    </source>
</evidence>
<comment type="caution">
    <text evidence="4">The sequence shown here is derived from an EMBL/GenBank/DDBJ whole genome shotgun (WGS) entry which is preliminary data.</text>
</comment>
<evidence type="ECO:0000256" key="1">
    <source>
        <dbReference type="ARBA" id="ARBA00022649"/>
    </source>
</evidence>
<organism evidence="4 5">
    <name type="scientific">Candidatus Methylomirabilis tolerans</name>
    <dbReference type="NCBI Taxonomy" id="3123416"/>
    <lineage>
        <taxon>Bacteria</taxon>
        <taxon>Candidatus Methylomirabilota</taxon>
        <taxon>Candidatus Methylomirabilia</taxon>
        <taxon>Candidatus Methylomirabilales</taxon>
        <taxon>Candidatus Methylomirabilaceae</taxon>
        <taxon>Candidatus Methylomirabilis</taxon>
    </lineage>
</organism>
<dbReference type="GO" id="GO:0016779">
    <property type="term" value="F:nucleotidyltransferase activity"/>
    <property type="evidence" value="ECO:0007669"/>
    <property type="project" value="InterPro"/>
</dbReference>
<dbReference type="GO" id="GO:0004540">
    <property type="term" value="F:RNA nuclease activity"/>
    <property type="evidence" value="ECO:0007669"/>
    <property type="project" value="InterPro"/>
</dbReference>
<dbReference type="InterPro" id="IPR008201">
    <property type="entry name" value="HepT-like"/>
</dbReference>
<dbReference type="GO" id="GO:0110001">
    <property type="term" value="C:toxin-antitoxin complex"/>
    <property type="evidence" value="ECO:0007669"/>
    <property type="project" value="InterPro"/>
</dbReference>
<reference evidence="4 5" key="1">
    <citation type="journal article" date="2021" name="bioRxiv">
        <title>Unraveling nitrogen, sulfur and carbon metabolic pathways and microbial community transcriptional responses to substrate deprivation and toxicity stresses in a bioreactor mimicking anoxic brackish coastal sediment conditions.</title>
        <authorList>
            <person name="Martins P.D."/>
            <person name="Echeveste M.J."/>
            <person name="Arshad A."/>
            <person name="Kurth J."/>
            <person name="Ouboter H."/>
            <person name="Jetten M.S.M."/>
            <person name="Welte C.U."/>
        </authorList>
    </citation>
    <scope>NUCLEOTIDE SEQUENCE [LARGE SCALE GENOMIC DNA]</scope>
    <source>
        <strain evidence="4">MAG_38</strain>
    </source>
</reference>
<dbReference type="InterPro" id="IPR043519">
    <property type="entry name" value="NT_sf"/>
</dbReference>
<keyword evidence="2" id="KW-0540">Nuclease</keyword>
<dbReference type="Pfam" id="PF01934">
    <property type="entry name" value="HepT-like"/>
    <property type="match status" value="1"/>
</dbReference>
<keyword evidence="3" id="KW-0378">Hydrolase</keyword>
<evidence type="ECO:0000313" key="5">
    <source>
        <dbReference type="Proteomes" id="UP001197609"/>
    </source>
</evidence>
<dbReference type="Proteomes" id="UP001197609">
    <property type="component" value="Unassembled WGS sequence"/>
</dbReference>
<protein>
    <submittedName>
        <fullName evidence="4">Nucleotidyltransferase domain-containing protein</fullName>
    </submittedName>
</protein>
<dbReference type="GO" id="GO:0016787">
    <property type="term" value="F:hydrolase activity"/>
    <property type="evidence" value="ECO:0007669"/>
    <property type="project" value="UniProtKB-KW"/>
</dbReference>
<evidence type="ECO:0000256" key="2">
    <source>
        <dbReference type="ARBA" id="ARBA00022722"/>
    </source>
</evidence>
<dbReference type="EMBL" id="JAIOIU010000133">
    <property type="protein sequence ID" value="MBZ0160540.1"/>
    <property type="molecule type" value="Genomic_DNA"/>
</dbReference>
<dbReference type="SUPFAM" id="SSF81301">
    <property type="entry name" value="Nucleotidyltransferase"/>
    <property type="match status" value="1"/>
</dbReference>
<dbReference type="Gene3D" id="3.30.460.10">
    <property type="entry name" value="Beta Polymerase, domain 2"/>
    <property type="match status" value="1"/>
</dbReference>
<evidence type="ECO:0000313" key="4">
    <source>
        <dbReference type="EMBL" id="MBZ0160540.1"/>
    </source>
</evidence>
<dbReference type="AlphaFoldDB" id="A0AAJ1AL59"/>
<sequence length="111" mass="12795">MVRVLEDKREAIAETCARFGVAHLDVFGSALGDDFRLGESDVDLLVHFRNQLTHGYATVDTIVWGIAIRDVPALRQECEGLMAEMESEDEWVPRRCHLDTYVGMKYRHTWR</sequence>
<gene>
    <name evidence="4" type="ORF">K8G79_10465</name>
</gene>
<accession>A0AAJ1AL59</accession>
<keyword evidence="1" id="KW-1277">Toxin-antitoxin system</keyword>